<comment type="caution">
    <text evidence="1">The sequence shown here is derived from an EMBL/GenBank/DDBJ whole genome shotgun (WGS) entry which is preliminary data.</text>
</comment>
<evidence type="ECO:0000313" key="1">
    <source>
        <dbReference type="EMBL" id="EHP37958.1"/>
    </source>
</evidence>
<protein>
    <submittedName>
        <fullName evidence="1">Nitrogen fixation protein NifQ</fullName>
    </submittedName>
</protein>
<gene>
    <name evidence="1" type="ORF">OR16_39964</name>
</gene>
<evidence type="ECO:0000313" key="2">
    <source>
        <dbReference type="Proteomes" id="UP000005808"/>
    </source>
</evidence>
<sequence>MPAQFHKALPVNQSLLILDAFSLSPGEPACRALAGVLESANAARLPRFAQWLGLAEPEFWQMLDHCFPGARAAGWAPESAPVDAAALPCEFPDLVQMLIATGDPARPEARWAAHALASGCFGGSHLWHDMGLSGRHDVSRLLQEYFPTLYAANTTDMKWKKFFYHELCLRLDLHPCPEPACAGCDNYAACHGAEAVINWR</sequence>
<dbReference type="PATRIC" id="fig|1127483.3.peg.7942"/>
<dbReference type="GO" id="GO:0009399">
    <property type="term" value="P:nitrogen fixation"/>
    <property type="evidence" value="ECO:0007669"/>
    <property type="project" value="InterPro"/>
</dbReference>
<dbReference type="Pfam" id="PF04891">
    <property type="entry name" value="NifQ"/>
    <property type="match status" value="1"/>
</dbReference>
<dbReference type="Proteomes" id="UP000005808">
    <property type="component" value="Unassembled WGS sequence"/>
</dbReference>
<proteinExistence type="predicted"/>
<name>H1SHQ0_9BURK</name>
<dbReference type="InterPro" id="IPR006975">
    <property type="entry name" value="NifQ"/>
</dbReference>
<accession>H1SHQ0</accession>
<reference evidence="1 2" key="1">
    <citation type="journal article" date="2012" name="J. Bacteriol.">
        <title>De Novo Genome Project of Cupriavidus basilensis OR16.</title>
        <authorList>
            <person name="Cserhati M."/>
            <person name="Kriszt B."/>
            <person name="Szoboszlay S."/>
            <person name="Toth A."/>
            <person name="Szabo I."/>
            <person name="Tancsics A."/>
            <person name="Nagy I."/>
            <person name="Horvath B."/>
            <person name="Nagy I."/>
            <person name="Kukolya J."/>
        </authorList>
    </citation>
    <scope>NUCLEOTIDE SEQUENCE [LARGE SCALE GENOMIC DNA]</scope>
    <source>
        <strain evidence="1 2">OR16</strain>
    </source>
</reference>
<dbReference type="EMBL" id="AHJE01000170">
    <property type="protein sequence ID" value="EHP37958.1"/>
    <property type="molecule type" value="Genomic_DNA"/>
</dbReference>
<dbReference type="GO" id="GO:0030151">
    <property type="term" value="F:molybdenum ion binding"/>
    <property type="evidence" value="ECO:0007669"/>
    <property type="project" value="InterPro"/>
</dbReference>
<dbReference type="AlphaFoldDB" id="H1SHQ0"/>
<organism evidence="1 2">
    <name type="scientific">Cupriavidus basilensis OR16</name>
    <dbReference type="NCBI Taxonomy" id="1127483"/>
    <lineage>
        <taxon>Bacteria</taxon>
        <taxon>Pseudomonadati</taxon>
        <taxon>Pseudomonadota</taxon>
        <taxon>Betaproteobacteria</taxon>
        <taxon>Burkholderiales</taxon>
        <taxon>Burkholderiaceae</taxon>
        <taxon>Cupriavidus</taxon>
    </lineage>
</organism>